<evidence type="ECO:0000313" key="12">
    <source>
        <dbReference type="Proteomes" id="UP000308267"/>
    </source>
</evidence>
<dbReference type="Gene3D" id="3.40.50.620">
    <property type="entry name" value="HUPs"/>
    <property type="match status" value="1"/>
</dbReference>
<evidence type="ECO:0000256" key="8">
    <source>
        <dbReference type="ARBA" id="ARBA00023146"/>
    </source>
</evidence>
<gene>
    <name evidence="11" type="ORF">CRM22_001115</name>
</gene>
<dbReference type="STRING" id="147828.A0A4S2MI28"/>
<keyword evidence="7 10" id="KW-0648">Protein biosynthesis</keyword>
<dbReference type="FunFam" id="1.10.240.10:FF:000002">
    <property type="entry name" value="Tryptophan--tRNA ligase"/>
    <property type="match status" value="1"/>
</dbReference>
<protein>
    <recommendedName>
        <fullName evidence="3">tryptophan--tRNA ligase</fullName>
        <ecNumber evidence="3">6.1.1.2</ecNumber>
    </recommendedName>
    <alternativeName>
        <fullName evidence="9">Tryptophanyl-tRNA synthetase</fullName>
    </alternativeName>
</protein>
<dbReference type="GO" id="GO:0070183">
    <property type="term" value="P:mitochondrial tryptophanyl-tRNA aminoacylation"/>
    <property type="evidence" value="ECO:0007669"/>
    <property type="project" value="TreeGrafter"/>
</dbReference>
<dbReference type="Gene3D" id="1.10.240.10">
    <property type="entry name" value="Tyrosyl-Transfer RNA Synthetase"/>
    <property type="match status" value="1"/>
</dbReference>
<dbReference type="InterPro" id="IPR050203">
    <property type="entry name" value="Trp-tRNA_synthetase"/>
</dbReference>
<dbReference type="Pfam" id="PF00579">
    <property type="entry name" value="tRNA-synt_1b"/>
    <property type="match status" value="1"/>
</dbReference>
<dbReference type="InterPro" id="IPR001412">
    <property type="entry name" value="aa-tRNA-synth_I_CS"/>
</dbReference>
<evidence type="ECO:0000256" key="3">
    <source>
        <dbReference type="ARBA" id="ARBA00013161"/>
    </source>
</evidence>
<dbReference type="PROSITE" id="PS00178">
    <property type="entry name" value="AA_TRNA_LIGASE_I"/>
    <property type="match status" value="1"/>
</dbReference>
<evidence type="ECO:0000256" key="5">
    <source>
        <dbReference type="ARBA" id="ARBA00022741"/>
    </source>
</evidence>
<evidence type="ECO:0000256" key="7">
    <source>
        <dbReference type="ARBA" id="ARBA00022917"/>
    </source>
</evidence>
<evidence type="ECO:0000256" key="4">
    <source>
        <dbReference type="ARBA" id="ARBA00022598"/>
    </source>
</evidence>
<dbReference type="GO" id="GO:0005524">
    <property type="term" value="F:ATP binding"/>
    <property type="evidence" value="ECO:0007669"/>
    <property type="project" value="UniProtKB-KW"/>
</dbReference>
<evidence type="ECO:0000313" key="11">
    <source>
        <dbReference type="EMBL" id="TGZ74118.1"/>
    </source>
</evidence>
<evidence type="ECO:0000256" key="6">
    <source>
        <dbReference type="ARBA" id="ARBA00022840"/>
    </source>
</evidence>
<dbReference type="EC" id="6.1.1.2" evidence="3"/>
<keyword evidence="6 10" id="KW-0067">ATP-binding</keyword>
<keyword evidence="5 10" id="KW-0547">Nucleotide-binding</keyword>
<evidence type="ECO:0000256" key="1">
    <source>
        <dbReference type="ARBA" id="ARBA00004173"/>
    </source>
</evidence>
<dbReference type="PANTHER" id="PTHR43766">
    <property type="entry name" value="TRYPTOPHAN--TRNA LIGASE, MITOCHONDRIAL"/>
    <property type="match status" value="1"/>
</dbReference>
<keyword evidence="4 10" id="KW-0436">Ligase</keyword>
<evidence type="ECO:0000256" key="9">
    <source>
        <dbReference type="ARBA" id="ARBA00030268"/>
    </source>
</evidence>
<dbReference type="SUPFAM" id="SSF52374">
    <property type="entry name" value="Nucleotidylyl transferase"/>
    <property type="match status" value="1"/>
</dbReference>
<dbReference type="InterPro" id="IPR014729">
    <property type="entry name" value="Rossmann-like_a/b/a_fold"/>
</dbReference>
<dbReference type="PANTHER" id="PTHR43766:SF1">
    <property type="entry name" value="TRYPTOPHAN--TRNA LIGASE, MITOCHONDRIAL"/>
    <property type="match status" value="1"/>
</dbReference>
<dbReference type="Proteomes" id="UP000308267">
    <property type="component" value="Unassembled WGS sequence"/>
</dbReference>
<dbReference type="AlphaFoldDB" id="A0A4S2MI28"/>
<keyword evidence="12" id="KW-1185">Reference proteome</keyword>
<dbReference type="PRINTS" id="PR01039">
    <property type="entry name" value="TRNASYNTHTRP"/>
</dbReference>
<dbReference type="GO" id="GO:0004830">
    <property type="term" value="F:tryptophan-tRNA ligase activity"/>
    <property type="evidence" value="ECO:0007669"/>
    <property type="project" value="UniProtKB-EC"/>
</dbReference>
<comment type="similarity">
    <text evidence="2 10">Belongs to the class-I aminoacyl-tRNA synthetase family.</text>
</comment>
<organism evidence="11 12">
    <name type="scientific">Opisthorchis felineus</name>
    <dbReference type="NCBI Taxonomy" id="147828"/>
    <lineage>
        <taxon>Eukaryota</taxon>
        <taxon>Metazoa</taxon>
        <taxon>Spiralia</taxon>
        <taxon>Lophotrochozoa</taxon>
        <taxon>Platyhelminthes</taxon>
        <taxon>Trematoda</taxon>
        <taxon>Digenea</taxon>
        <taxon>Opisthorchiida</taxon>
        <taxon>Opisthorchiata</taxon>
        <taxon>Opisthorchiidae</taxon>
        <taxon>Opisthorchis</taxon>
    </lineage>
</organism>
<comment type="subcellular location">
    <subcellularLocation>
        <location evidence="1">Mitochondrion</location>
    </subcellularLocation>
</comment>
<reference evidence="11 12" key="1">
    <citation type="journal article" date="2019" name="BMC Genomics">
        <title>New insights from Opisthorchis felineus genome: update on genomics of the epidemiologically important liver flukes.</title>
        <authorList>
            <person name="Ershov N.I."/>
            <person name="Mordvinov V.A."/>
            <person name="Prokhortchouk E.B."/>
            <person name="Pakharukova M.Y."/>
            <person name="Gunbin K.V."/>
            <person name="Ustyantsev K."/>
            <person name="Genaev M.A."/>
            <person name="Blinov A.G."/>
            <person name="Mazur A."/>
            <person name="Boulygina E."/>
            <person name="Tsygankova S."/>
            <person name="Khrameeva E."/>
            <person name="Chekanov N."/>
            <person name="Fan G."/>
            <person name="Xiao A."/>
            <person name="Zhang H."/>
            <person name="Xu X."/>
            <person name="Yang H."/>
            <person name="Solovyev V."/>
            <person name="Lee S.M."/>
            <person name="Liu X."/>
            <person name="Afonnikov D.A."/>
            <person name="Skryabin K.G."/>
        </authorList>
    </citation>
    <scope>NUCLEOTIDE SEQUENCE [LARGE SCALE GENOMIC DNA]</scope>
    <source>
        <strain evidence="11">AK-0245</strain>
        <tissue evidence="11">Whole organism</tissue>
    </source>
</reference>
<accession>A0A4S2MI28</accession>
<proteinExistence type="inferred from homology"/>
<dbReference type="InterPro" id="IPR002305">
    <property type="entry name" value="aa-tRNA-synth_Ic"/>
</dbReference>
<sequence length="396" mass="42793">MLVMFRCVPIRRIVTRSGRHFQRKLSGQVALTGFQPTGIPHLGNYLGVIKPCMDLKKSGVISGLLLLIADLHALTSMRSTLLSEAVGDLACVLCACLDEGENPISSIFLQSSVRGHTELAWILGSCCSISRLAHLPQWRDKSGLYSVHEQAPLPAECNQSLNSASAGSCVGLFTYPVLQAADILLYGADVVPIGADQTAHIELARDLVRSATTRWPALASILRIPTGLVLGAPKINSLRNPTKKMSKSDPSEGGCIYLTDSPDQIRLKVRRAQTDSQPGVSYNAEDRPGIANLLRILSAMENRPLEAVEEQASLWDKATLKSRVTDALVQELSPIRKRVNELRTTPEGQSEVLSVLNKGCNLAQRIARSRLDAVYSAIGCGLSCPLSSTGFSELTD</sequence>
<comment type="caution">
    <text evidence="11">The sequence shown here is derived from an EMBL/GenBank/DDBJ whole genome shotgun (WGS) entry which is preliminary data.</text>
</comment>
<evidence type="ECO:0000256" key="2">
    <source>
        <dbReference type="ARBA" id="ARBA00005594"/>
    </source>
</evidence>
<dbReference type="EMBL" id="SJOL01002116">
    <property type="protein sequence ID" value="TGZ74118.1"/>
    <property type="molecule type" value="Genomic_DNA"/>
</dbReference>
<name>A0A4S2MI28_OPIFE</name>
<keyword evidence="8 10" id="KW-0030">Aminoacyl-tRNA synthetase</keyword>
<dbReference type="NCBIfam" id="TIGR00233">
    <property type="entry name" value="trpS"/>
    <property type="match status" value="1"/>
</dbReference>
<dbReference type="InterPro" id="IPR002306">
    <property type="entry name" value="Trp-tRNA-ligase"/>
</dbReference>
<dbReference type="OrthoDB" id="15808at2759"/>
<dbReference type="GO" id="GO:0005759">
    <property type="term" value="C:mitochondrial matrix"/>
    <property type="evidence" value="ECO:0007669"/>
    <property type="project" value="TreeGrafter"/>
</dbReference>
<evidence type="ECO:0000256" key="10">
    <source>
        <dbReference type="RuleBase" id="RU363036"/>
    </source>
</evidence>